<feature type="compositionally biased region" description="Basic and acidic residues" evidence="1">
    <location>
        <begin position="166"/>
        <end position="177"/>
    </location>
</feature>
<dbReference type="EMBL" id="NKHZ01000031">
    <property type="protein sequence ID" value="PNS19605.1"/>
    <property type="molecule type" value="Genomic_DNA"/>
</dbReference>
<dbReference type="PROSITE" id="PS50033">
    <property type="entry name" value="UBX"/>
    <property type="match status" value="1"/>
</dbReference>
<dbReference type="SMART" id="SM00166">
    <property type="entry name" value="UBX"/>
    <property type="match status" value="1"/>
</dbReference>
<gene>
    <name evidence="3" type="ORF">CAC42_7449</name>
</gene>
<dbReference type="Gene3D" id="3.10.20.90">
    <property type="entry name" value="Phosphatidylinositol 3-kinase Catalytic Subunit, Chain A, domain 1"/>
    <property type="match status" value="1"/>
</dbReference>
<dbReference type="FunCoup" id="A0A2K1QX18">
    <property type="interactions" value="95"/>
</dbReference>
<evidence type="ECO:0000313" key="3">
    <source>
        <dbReference type="EMBL" id="PNS19605.1"/>
    </source>
</evidence>
<dbReference type="PANTHER" id="PTHR46424">
    <property type="entry name" value="UBX DOMAIN-CONTAINING PROTEIN 4"/>
    <property type="match status" value="1"/>
</dbReference>
<evidence type="ECO:0000259" key="2">
    <source>
        <dbReference type="PROSITE" id="PS50033"/>
    </source>
</evidence>
<feature type="domain" description="UBX" evidence="2">
    <location>
        <begin position="262"/>
        <end position="343"/>
    </location>
</feature>
<comment type="caution">
    <text evidence="3">The sequence shown here is derived from an EMBL/GenBank/DDBJ whole genome shotgun (WGS) entry which is preliminary data.</text>
</comment>
<evidence type="ECO:0000256" key="1">
    <source>
        <dbReference type="SAM" id="MobiDB-lite"/>
    </source>
</evidence>
<feature type="region of interest" description="Disordered" evidence="1">
    <location>
        <begin position="138"/>
        <end position="177"/>
    </location>
</feature>
<name>A0A2K1QX18_9PEZI</name>
<feature type="compositionally biased region" description="Low complexity" evidence="1">
    <location>
        <begin position="251"/>
        <end position="264"/>
    </location>
</feature>
<evidence type="ECO:0000313" key="4">
    <source>
        <dbReference type="Proteomes" id="UP000243797"/>
    </source>
</evidence>
<protein>
    <recommendedName>
        <fullName evidence="2">UBX domain-containing protein</fullName>
    </recommendedName>
</protein>
<dbReference type="OrthoDB" id="2445133at2759"/>
<keyword evidence="4" id="KW-1185">Reference proteome</keyword>
<accession>A0A2K1QX18</accession>
<dbReference type="GO" id="GO:0036503">
    <property type="term" value="P:ERAD pathway"/>
    <property type="evidence" value="ECO:0007669"/>
    <property type="project" value="TreeGrafter"/>
</dbReference>
<dbReference type="Pfam" id="PF00789">
    <property type="entry name" value="UBX"/>
    <property type="match status" value="1"/>
</dbReference>
<dbReference type="InterPro" id="IPR029071">
    <property type="entry name" value="Ubiquitin-like_domsf"/>
</dbReference>
<dbReference type="STRING" id="2082308.A0A2K1QX18"/>
<dbReference type="AlphaFoldDB" id="A0A2K1QX18"/>
<feature type="region of interest" description="Disordered" evidence="1">
    <location>
        <begin position="229"/>
        <end position="265"/>
    </location>
</feature>
<dbReference type="InParanoid" id="A0A2K1QX18"/>
<feature type="region of interest" description="Disordered" evidence="1">
    <location>
        <begin position="436"/>
        <end position="464"/>
    </location>
</feature>
<feature type="compositionally biased region" description="Polar residues" evidence="1">
    <location>
        <begin position="140"/>
        <end position="155"/>
    </location>
</feature>
<dbReference type="CDD" id="cd01767">
    <property type="entry name" value="UBX"/>
    <property type="match status" value="1"/>
</dbReference>
<dbReference type="GO" id="GO:0005783">
    <property type="term" value="C:endoplasmic reticulum"/>
    <property type="evidence" value="ECO:0007669"/>
    <property type="project" value="TreeGrafter"/>
</dbReference>
<dbReference type="SUPFAM" id="SSF54236">
    <property type="entry name" value="Ubiquitin-like"/>
    <property type="match status" value="1"/>
</dbReference>
<sequence>MFFYRGDLQSGIALAVQQEKLVACLVVKENHHESTKWEEQLFDTEVKAGGEDADTRPSFGQFLSSKAVVLRLIAGSKEAGFLSAYASIEQVPKLVVISKGEVLLEIGSESTDEDIEKATSKLLETFETPEPAVSIEVQGASATSSSQDTSVTPQPIQRKCQPALSEAERQETERETRRAIARARRVQEERSAAGEDITPPWRRTWVEQQRVRQREARLEKEAIRKAIADDRERRLQRRGSSQVPLERSTSKTKMASSSSAPTPARGCSLQIRLFDGTSIKSKFEAEATLSTAVRTFVSNNSTTDTPYNFRMMDPSKPARTIEISEENQTLQELGLCPGATLVLVAVKDFTDAYAAQGASGVMHQGINLGYNVVYGAFSLVGGILGKVTGYPATSEETEGPYIAGTGDNTNHLMTRKEEKRPASYSAPSTGIKVTTLADQKAKQPAEFYNGNTTNVEPRPDEKRD</sequence>
<reference evidence="3 4" key="1">
    <citation type="submission" date="2017-06" db="EMBL/GenBank/DDBJ databases">
        <title>Draft genome sequence of a variant of Elsinoe murrayae.</title>
        <authorList>
            <person name="Cheng Q."/>
        </authorList>
    </citation>
    <scope>NUCLEOTIDE SEQUENCE [LARGE SCALE GENOMIC DNA]</scope>
    <source>
        <strain evidence="3 4">CQ-2017a</strain>
    </source>
</reference>
<dbReference type="Proteomes" id="UP000243797">
    <property type="component" value="Unassembled WGS sequence"/>
</dbReference>
<dbReference type="InterPro" id="IPR001012">
    <property type="entry name" value="UBX_dom"/>
</dbReference>
<proteinExistence type="predicted"/>
<dbReference type="PANTHER" id="PTHR46424:SF1">
    <property type="entry name" value="UBX DOMAIN-CONTAINING PROTEIN 4"/>
    <property type="match status" value="1"/>
</dbReference>
<organism evidence="3 4">
    <name type="scientific">Sphaceloma murrayae</name>
    <dbReference type="NCBI Taxonomy" id="2082308"/>
    <lineage>
        <taxon>Eukaryota</taxon>
        <taxon>Fungi</taxon>
        <taxon>Dikarya</taxon>
        <taxon>Ascomycota</taxon>
        <taxon>Pezizomycotina</taxon>
        <taxon>Dothideomycetes</taxon>
        <taxon>Dothideomycetidae</taxon>
        <taxon>Myriangiales</taxon>
        <taxon>Elsinoaceae</taxon>
        <taxon>Sphaceloma</taxon>
    </lineage>
</organism>